<evidence type="ECO:0000256" key="5">
    <source>
        <dbReference type="ARBA" id="ARBA00023136"/>
    </source>
</evidence>
<name>A0ABZ0IMH1_9BACT</name>
<feature type="domain" description="PKD" evidence="7">
    <location>
        <begin position="415"/>
        <end position="457"/>
    </location>
</feature>
<reference evidence="8 9" key="1">
    <citation type="journal article" date="2023" name="Microbiol. Resour. Announc.">
        <title>Complete Genome Sequence of Imperialibacter roseus strain P4T.</title>
        <authorList>
            <person name="Tizabi D.R."/>
            <person name="Bachvaroff T."/>
            <person name="Hill R.T."/>
        </authorList>
    </citation>
    <scope>NUCLEOTIDE SEQUENCE [LARGE SCALE GENOMIC DNA]</scope>
    <source>
        <strain evidence="8 9">P4T</strain>
    </source>
</reference>
<accession>A0ABZ0IMH1</accession>
<evidence type="ECO:0000256" key="6">
    <source>
        <dbReference type="SAM" id="SignalP"/>
    </source>
</evidence>
<keyword evidence="6" id="KW-0732">Signal</keyword>
<feature type="chain" id="PRO_5046173782" evidence="6">
    <location>
        <begin position="27"/>
        <end position="1741"/>
    </location>
</feature>
<evidence type="ECO:0000256" key="1">
    <source>
        <dbReference type="ARBA" id="ARBA00004141"/>
    </source>
</evidence>
<dbReference type="CDD" id="cd00146">
    <property type="entry name" value="PKD"/>
    <property type="match status" value="2"/>
</dbReference>
<keyword evidence="9" id="KW-1185">Reference proteome</keyword>
<dbReference type="PROSITE" id="PS50093">
    <property type="entry name" value="PKD"/>
    <property type="match status" value="2"/>
</dbReference>
<evidence type="ECO:0000256" key="3">
    <source>
        <dbReference type="ARBA" id="ARBA00022737"/>
    </source>
</evidence>
<protein>
    <submittedName>
        <fullName evidence="8">PKD domain-containing protein</fullName>
    </submittedName>
</protein>
<keyword evidence="2" id="KW-0812">Transmembrane</keyword>
<dbReference type="InterPro" id="IPR000601">
    <property type="entry name" value="PKD_dom"/>
</dbReference>
<organism evidence="8 9">
    <name type="scientific">Imperialibacter roseus</name>
    <dbReference type="NCBI Taxonomy" id="1324217"/>
    <lineage>
        <taxon>Bacteria</taxon>
        <taxon>Pseudomonadati</taxon>
        <taxon>Bacteroidota</taxon>
        <taxon>Cytophagia</taxon>
        <taxon>Cytophagales</taxon>
        <taxon>Flammeovirgaceae</taxon>
        <taxon>Imperialibacter</taxon>
    </lineage>
</organism>
<dbReference type="SUPFAM" id="SSF63829">
    <property type="entry name" value="Calcium-dependent phosphotriesterase"/>
    <property type="match status" value="1"/>
</dbReference>
<dbReference type="NCBIfam" id="TIGR04131">
    <property type="entry name" value="Bac_Flav_CTERM"/>
    <property type="match status" value="1"/>
</dbReference>
<dbReference type="PANTHER" id="PTHR46730">
    <property type="entry name" value="POLYCYSTIN-1"/>
    <property type="match status" value="1"/>
</dbReference>
<feature type="domain" description="PKD" evidence="7">
    <location>
        <begin position="917"/>
        <end position="994"/>
    </location>
</feature>
<dbReference type="InterPro" id="IPR035986">
    <property type="entry name" value="PKD_dom_sf"/>
</dbReference>
<dbReference type="Gene3D" id="2.60.40.10">
    <property type="entry name" value="Immunoglobulins"/>
    <property type="match status" value="3"/>
</dbReference>
<dbReference type="PANTHER" id="PTHR46730:SF4">
    <property type="entry name" value="POLYCYSTIC KIDNEY DISEASE PROTEIN 1-LIKE 1"/>
    <property type="match status" value="1"/>
</dbReference>
<dbReference type="InterPro" id="IPR026341">
    <property type="entry name" value="T9SS_type_B"/>
</dbReference>
<feature type="signal peptide" evidence="6">
    <location>
        <begin position="1"/>
        <end position="26"/>
    </location>
</feature>
<proteinExistence type="predicted"/>
<gene>
    <name evidence="8" type="ORF">RT717_17895</name>
</gene>
<sequence>MINDRCVRKLVLSCFILLQVNFITLAQDLTDLHWRFGNTSQALDFNKGDFEPIVIDDQATPFGLGGGVTISDPITGDLWFYTDGANVYDGSNRVTPGGAGLGGDPSLNQAAVACPVPGTTSQFYIFTNPGSAGANEIQFSVADKNLTGNASAAAPTLGDISQLNQATGLTTPAEAMAIIPGPNRQRFWLLSQNRTTGDYVVFEISTAGFGTINTFNFFNASNPTAEAAAFGVHTFAPDSIIIAVAPKTGNRNIQILRFDSNLGTLTFERQILNTGVNDGSGQSIYDVEWSNDGTKLYYSRHGGNNALTGQLNQFDFDSLQTSNSIVGGYFRSFGLKKGPDQRIYHLYQAANSGPFSIGRINQPDSLPDSVAYQAQIPDFGDALGRQFPATSTSAPIVFNMSFNIFGFCQNTPTMFSPSVEPTPQFVTWDYGDGNGSQDYAPIYTYENPGPYTVTLTAFLNGQSQSTTQVLNIIDNQLELTHLTDTTICPGEQLQRNALPSGQQGNYTFLWSTGETTQLIEIDSAGTYWAQVTDLTTGCPAFASFEVTVYGNDEQKANIWYFGEQAGIDFNEAPPVALTDENLMSSPEGCASISDRNGDLLFYTNGRTVWNQDHEIMLNGMLIGGDSTSAQSAIILPIPDNETLFYIITTDQVYGDRTYNMRFSVVDMKQDLARGAVIIKDRPLFTNSSEKLAATGVGGGVTWLFGHEYGNNNYRAYPITTSGIGNARISSIGKTLSFAEELNGRGTMKVSPTGSIIGSVIPGAENFLELVNFDAANGAFTSPLLIDLEEPAPSEAYGLEFSSGGARVYVTTTGANSKLFQYNLDSLLNASVTYSDDSVVQFIEQSKFQLASGTGYGSLQIGPDQVIYMAKDNSGNLGTISNSNGDQVQAGYNDQGFDLDGRISRLGLPNFAQNILNPPQDPSIAVDGGCVGQPTRFTATGTSDIDEFAWNFGDGAQALGPDTTHVYQQVGTFNVTLNITNRCGLDTTLVQTVVINPTPEQPIVPSAVAICDDNGVVLTAWPQDDPGLTYTWSTGETTREITVLQPSTITIFITNAAGCRSDTLTTLVGDQRPIVDFGPDQIICAGEELDPLDAQNPGATYTWAINGAGTGNTGRFQDIDTSVAGDFEYAVSIFDVNGCQTTNRITYTILEAPDQIVTPFDASGCAVADGALKIEVAGTGSYTYSITSNNGTNIFNNVPLTGPFTDSIPNLPAGSYRVTVSNTVNGCTTTRGAVGINSSSPSFLITSAEPNNGCDDGSITITTDTPGSYNYRVIDFATGIEALAASFTSPTTTTTANIPFGTYTVEVTNIVDGCLQTQQGVVVDQAETAEFTFEPIQTACGTTGTIEVTPSNGGFTFTWTDPDGITLPETSSTATVSKSGIYTVASSGTTIAGDPLCPQTEQIQFFLSEDPEGSITVSGDPCDGELTLTAALTSGENPADYIFGWSNGASTETTIVNQSGSYAVTIRNRNSGCFVTVDTTVQVENVLEVTLIQEPDCDNETQVILTAQSNIPAQVTFEWTGPDGTILPETTASISTGLGGLYQVTVRGIDNSCEASAELNVSVVPIFDSEISLPATLTFCSEDPANGTVVLDPGIFNTYEWRKLPSLDIISVLPTYAASEPGTYEVTFSNGSICRTARVVVTDDCRPRIFAPNAFSPDGRGLPQNEAFYVFPNPYVTDFTIFIYNRWGVLVYQSDSIDFRWNGYFNGAPLPVGTYAYVMRYKSNLDATNETFEQRGGVTLIK</sequence>
<evidence type="ECO:0000256" key="4">
    <source>
        <dbReference type="ARBA" id="ARBA00022989"/>
    </source>
</evidence>
<evidence type="ECO:0000256" key="2">
    <source>
        <dbReference type="ARBA" id="ARBA00022692"/>
    </source>
</evidence>
<keyword evidence="3" id="KW-0677">Repeat</keyword>
<keyword evidence="4" id="KW-1133">Transmembrane helix</keyword>
<dbReference type="Pfam" id="PF18911">
    <property type="entry name" value="PKD_4"/>
    <property type="match status" value="2"/>
</dbReference>
<evidence type="ECO:0000259" key="7">
    <source>
        <dbReference type="PROSITE" id="PS50093"/>
    </source>
</evidence>
<evidence type="ECO:0000313" key="9">
    <source>
        <dbReference type="Proteomes" id="UP001302349"/>
    </source>
</evidence>
<dbReference type="RefSeq" id="WP_317487753.1">
    <property type="nucleotide sequence ID" value="NZ_CP136051.1"/>
</dbReference>
<comment type="subcellular location">
    <subcellularLocation>
        <location evidence="1">Membrane</location>
        <topology evidence="1">Multi-pass membrane protein</topology>
    </subcellularLocation>
</comment>
<dbReference type="Pfam" id="PF13585">
    <property type="entry name" value="CHU_C"/>
    <property type="match status" value="1"/>
</dbReference>
<dbReference type="EMBL" id="CP136051">
    <property type="protein sequence ID" value="WOK04956.1"/>
    <property type="molecule type" value="Genomic_DNA"/>
</dbReference>
<keyword evidence="5" id="KW-0472">Membrane</keyword>
<evidence type="ECO:0000313" key="8">
    <source>
        <dbReference type="EMBL" id="WOK04956.1"/>
    </source>
</evidence>
<dbReference type="Proteomes" id="UP001302349">
    <property type="component" value="Chromosome"/>
</dbReference>
<dbReference type="InterPro" id="IPR013783">
    <property type="entry name" value="Ig-like_fold"/>
</dbReference>
<dbReference type="SUPFAM" id="SSF49299">
    <property type="entry name" value="PKD domain"/>
    <property type="match status" value="2"/>
</dbReference>
<dbReference type="SMART" id="SM00089">
    <property type="entry name" value="PKD"/>
    <property type="match status" value="4"/>
</dbReference>
<dbReference type="InterPro" id="IPR022409">
    <property type="entry name" value="PKD/Chitinase_dom"/>
</dbReference>